<dbReference type="Proteomes" id="UP000234914">
    <property type="component" value="Unassembled WGS sequence"/>
</dbReference>
<sequence length="280" mass="30843">MDNPMKKKFRVAKAGQTTDGRAIPVEHINQMAANYNPATYNARVNLEHFKSMMPNSDFRCYGDVTGLETEVENGETYLVAEIDPTDDLVALAQSRQKVHFSIEYDPNFADKGFAYLVGLACTDSPASLGTSYMQFCQQHPSENPLSARKSKTTNVVSTAEFTGDFEKPRQSVFSTITGLFSDKKTPEEQQAESVAQLLSHLPTTLSNIEAGLKALAQSHDDLHANFGNLSKKIDAVENHQTEQQQAITQVQGTLDTTVDMSYTQRPPATGSATDYQKTDC</sequence>
<dbReference type="AlphaFoldDB" id="A0A2I1RIT6"/>
<dbReference type="EMBL" id="PKJS01000005">
    <property type="protein sequence ID" value="PKZ69055.1"/>
    <property type="molecule type" value="Genomic_DNA"/>
</dbReference>
<evidence type="ECO:0008006" key="3">
    <source>
        <dbReference type="Google" id="ProtNLM"/>
    </source>
</evidence>
<dbReference type="InterPro" id="IPR009228">
    <property type="entry name" value="Capsid_scaffold_GpO"/>
</dbReference>
<accession>A0A2I1RIT6</accession>
<name>A0A2I1RIT6_FAUOS</name>
<evidence type="ECO:0000313" key="2">
    <source>
        <dbReference type="Proteomes" id="UP000234914"/>
    </source>
</evidence>
<comment type="caution">
    <text evidence="1">The sequence shown here is derived from an EMBL/GenBank/DDBJ whole genome shotgun (WGS) entry which is preliminary data.</text>
</comment>
<protein>
    <recommendedName>
        <fullName evidence="3">Phage capsid protein</fullName>
    </recommendedName>
</protein>
<proteinExistence type="predicted"/>
<evidence type="ECO:0000313" key="1">
    <source>
        <dbReference type="EMBL" id="PKZ69055.1"/>
    </source>
</evidence>
<gene>
    <name evidence="1" type="ORF">CYJ96_04470</name>
</gene>
<organism evidence="1 2">
    <name type="scientific">Faucicola osloensis</name>
    <name type="common">Moraxella osloensis</name>
    <dbReference type="NCBI Taxonomy" id="34062"/>
    <lineage>
        <taxon>Bacteria</taxon>
        <taxon>Pseudomonadati</taxon>
        <taxon>Pseudomonadota</taxon>
        <taxon>Gammaproteobacteria</taxon>
        <taxon>Moraxellales</taxon>
        <taxon>Moraxellaceae</taxon>
        <taxon>Faucicola</taxon>
    </lineage>
</organism>
<reference evidence="1 2" key="1">
    <citation type="submission" date="2017-12" db="EMBL/GenBank/DDBJ databases">
        <title>Phylogenetic diversity of female urinary microbiome.</title>
        <authorList>
            <person name="Thomas-White K."/>
            <person name="Wolfe A.J."/>
        </authorList>
    </citation>
    <scope>NUCLEOTIDE SEQUENCE [LARGE SCALE GENOMIC DNA]</scope>
    <source>
        <strain evidence="1 2">UMB0416</strain>
    </source>
</reference>
<dbReference type="Pfam" id="PF05929">
    <property type="entry name" value="Phage_GPO"/>
    <property type="match status" value="1"/>
</dbReference>